<reference evidence="4 5" key="1">
    <citation type="journal article" date="2013" name="Genome Biol.">
        <title>Draft genome of the mountain pine beetle, Dendroctonus ponderosae Hopkins, a major forest pest.</title>
        <authorList>
            <person name="Keeling C.I."/>
            <person name="Yuen M.M."/>
            <person name="Liao N.Y."/>
            <person name="Docking T.R."/>
            <person name="Chan S.K."/>
            <person name="Taylor G.A."/>
            <person name="Palmquist D.L."/>
            <person name="Jackman S.D."/>
            <person name="Nguyen A."/>
            <person name="Li M."/>
            <person name="Henderson H."/>
            <person name="Janes J.K."/>
            <person name="Zhao Y."/>
            <person name="Pandoh P."/>
            <person name="Moore R."/>
            <person name="Sperling F.A."/>
            <person name="Huber D.P."/>
            <person name="Birol I."/>
            <person name="Jones S.J."/>
            <person name="Bohlmann J."/>
        </authorList>
    </citation>
    <scope>NUCLEOTIDE SEQUENCE</scope>
</reference>
<gene>
    <name evidence="3" type="primary">109541607</name>
    <name evidence="2" type="ORF">D910_08313</name>
</gene>
<dbReference type="STRING" id="77166.U4ULC1"/>
<evidence type="ECO:0000256" key="1">
    <source>
        <dbReference type="SAM" id="SignalP"/>
    </source>
</evidence>
<evidence type="ECO:0000313" key="4">
    <source>
        <dbReference type="Proteomes" id="UP000019118"/>
    </source>
</evidence>
<keyword evidence="4" id="KW-1185">Reference proteome</keyword>
<evidence type="ECO:0000313" key="2">
    <source>
        <dbReference type="EMBL" id="ERL90971.1"/>
    </source>
</evidence>
<accession>U4ULC1</accession>
<dbReference type="Proteomes" id="UP000019118">
    <property type="component" value="Unassembled WGS sequence"/>
</dbReference>
<proteinExistence type="predicted"/>
<reference evidence="3" key="2">
    <citation type="submission" date="2024-08" db="UniProtKB">
        <authorList>
            <consortium name="EnsemblMetazoa"/>
        </authorList>
    </citation>
    <scope>IDENTIFICATION</scope>
</reference>
<dbReference type="EMBL" id="KB632266">
    <property type="protein sequence ID" value="ERL90971.1"/>
    <property type="molecule type" value="Genomic_DNA"/>
</dbReference>
<dbReference type="EnsemblMetazoa" id="XM_019910483.1">
    <property type="protein sequence ID" value="XP_019766042.1"/>
    <property type="gene ID" value="LOC109541607"/>
</dbReference>
<keyword evidence="1" id="KW-0732">Signal</keyword>
<evidence type="ECO:0000313" key="3">
    <source>
        <dbReference type="EnsemblMetazoa" id="XP_019766042.1"/>
    </source>
</evidence>
<dbReference type="Proteomes" id="UP000030742">
    <property type="component" value="Unassembled WGS sequence"/>
</dbReference>
<protein>
    <submittedName>
        <fullName evidence="2 3">Uncharacterized protein</fullName>
    </submittedName>
</protein>
<evidence type="ECO:0000313" key="5">
    <source>
        <dbReference type="Proteomes" id="UP000030742"/>
    </source>
</evidence>
<feature type="signal peptide" evidence="1">
    <location>
        <begin position="1"/>
        <end position="22"/>
    </location>
</feature>
<organism evidence="2 5">
    <name type="scientific">Dendroctonus ponderosae</name>
    <name type="common">Mountain pine beetle</name>
    <dbReference type="NCBI Taxonomy" id="77166"/>
    <lineage>
        <taxon>Eukaryota</taxon>
        <taxon>Metazoa</taxon>
        <taxon>Ecdysozoa</taxon>
        <taxon>Arthropoda</taxon>
        <taxon>Hexapoda</taxon>
        <taxon>Insecta</taxon>
        <taxon>Pterygota</taxon>
        <taxon>Neoptera</taxon>
        <taxon>Endopterygota</taxon>
        <taxon>Coleoptera</taxon>
        <taxon>Polyphaga</taxon>
        <taxon>Cucujiformia</taxon>
        <taxon>Curculionidae</taxon>
        <taxon>Scolytinae</taxon>
        <taxon>Dendroctonus</taxon>
    </lineage>
</organism>
<feature type="chain" id="PRO_5044739081" evidence="1">
    <location>
        <begin position="23"/>
        <end position="195"/>
    </location>
</feature>
<dbReference type="AlphaFoldDB" id="U4ULC1"/>
<sequence length="195" mass="21892">MLDKVFWVLLVGLLPFCSEFLADTDIEYPTLNPNSSYCFEYTWYGPEYDNNSRTNDTCDDFKDNTRAGDSIPCAPPLVISEDGTLPNVGWLWNNHRASVLCRKAENQACVTYTFWENGLIQNQTHMCARVRTKQAAAIPLDCFRQKNDGYEIELCVCKGGIGLSQMPCNSPAVSCSPFGTTTVLVFIGFLISWLQ</sequence>
<name>U4ULC1_DENPD</name>
<dbReference type="OrthoDB" id="8187791at2759"/>